<reference evidence="4 5" key="1">
    <citation type="submission" date="2019-01" db="EMBL/GenBank/DDBJ databases">
        <authorList>
            <person name="Chen W.-M."/>
        </authorList>
    </citation>
    <scope>NUCLEOTIDE SEQUENCE [LARGE SCALE GENOMIC DNA]</scope>
    <source>
        <strain evidence="4 5">KYPC3</strain>
    </source>
</reference>
<dbReference type="InterPro" id="IPR011990">
    <property type="entry name" value="TPR-like_helical_dom_sf"/>
</dbReference>
<dbReference type="Pfam" id="PF13374">
    <property type="entry name" value="TPR_10"/>
    <property type="match status" value="1"/>
</dbReference>
<comment type="caution">
    <text evidence="4">The sequence shown here is derived from an EMBL/GenBank/DDBJ whole genome shotgun (WGS) entry which is preliminary data.</text>
</comment>
<dbReference type="SMART" id="SM00028">
    <property type="entry name" value="TPR"/>
    <property type="match status" value="4"/>
</dbReference>
<feature type="repeat" description="TPR" evidence="2">
    <location>
        <begin position="449"/>
        <end position="482"/>
    </location>
</feature>
<evidence type="ECO:0000256" key="1">
    <source>
        <dbReference type="PROSITE-ProRule" id="PRU00169"/>
    </source>
</evidence>
<organism evidence="4 5">
    <name type="scientific">Rheinheimera riviphila</name>
    <dbReference type="NCBI Taxonomy" id="1834037"/>
    <lineage>
        <taxon>Bacteria</taxon>
        <taxon>Pseudomonadati</taxon>
        <taxon>Pseudomonadota</taxon>
        <taxon>Gammaproteobacteria</taxon>
        <taxon>Chromatiales</taxon>
        <taxon>Chromatiaceae</taxon>
        <taxon>Rheinheimera</taxon>
    </lineage>
</organism>
<dbReference type="PROSITE" id="PS50110">
    <property type="entry name" value="RESPONSE_REGULATORY"/>
    <property type="match status" value="1"/>
</dbReference>
<dbReference type="AlphaFoldDB" id="A0A437R0R4"/>
<dbReference type="OrthoDB" id="7298659at2"/>
<name>A0A437R0R4_9GAMM</name>
<keyword evidence="1" id="KW-0597">Phosphoprotein</keyword>
<protein>
    <submittedName>
        <fullName evidence="4">Response regulator</fullName>
    </submittedName>
</protein>
<dbReference type="InterPro" id="IPR019734">
    <property type="entry name" value="TPR_rpt"/>
</dbReference>
<evidence type="ECO:0000256" key="2">
    <source>
        <dbReference type="PROSITE-ProRule" id="PRU00339"/>
    </source>
</evidence>
<evidence type="ECO:0000313" key="4">
    <source>
        <dbReference type="EMBL" id="RVU40311.1"/>
    </source>
</evidence>
<dbReference type="SMART" id="SM00448">
    <property type="entry name" value="REC"/>
    <property type="match status" value="1"/>
</dbReference>
<dbReference type="InterPro" id="IPR011006">
    <property type="entry name" value="CheY-like_superfamily"/>
</dbReference>
<feature type="modified residue" description="4-aspartylphosphate" evidence="1">
    <location>
        <position position="62"/>
    </location>
</feature>
<dbReference type="CDD" id="cd17589">
    <property type="entry name" value="REC_TPR"/>
    <property type="match status" value="1"/>
</dbReference>
<dbReference type="Pfam" id="PF00072">
    <property type="entry name" value="Response_reg"/>
    <property type="match status" value="1"/>
</dbReference>
<dbReference type="GO" id="GO:0000160">
    <property type="term" value="P:phosphorelay signal transduction system"/>
    <property type="evidence" value="ECO:0007669"/>
    <property type="project" value="InterPro"/>
</dbReference>
<feature type="domain" description="Response regulatory" evidence="3">
    <location>
        <begin position="12"/>
        <end position="131"/>
    </location>
</feature>
<proteinExistence type="predicted"/>
<dbReference type="Proteomes" id="UP000283077">
    <property type="component" value="Unassembled WGS sequence"/>
</dbReference>
<dbReference type="PANTHER" id="PTHR43228:SF1">
    <property type="entry name" value="TWO-COMPONENT RESPONSE REGULATOR ARR22"/>
    <property type="match status" value="1"/>
</dbReference>
<dbReference type="PANTHER" id="PTHR43228">
    <property type="entry name" value="TWO-COMPONENT RESPONSE REGULATOR"/>
    <property type="match status" value="1"/>
</dbReference>
<dbReference type="InterPro" id="IPR052048">
    <property type="entry name" value="ST_Response_Regulator"/>
</dbReference>
<dbReference type="Gene3D" id="3.40.50.2300">
    <property type="match status" value="1"/>
</dbReference>
<dbReference type="EMBL" id="SACS01000005">
    <property type="protein sequence ID" value="RVU40311.1"/>
    <property type="molecule type" value="Genomic_DNA"/>
</dbReference>
<evidence type="ECO:0000259" key="3">
    <source>
        <dbReference type="PROSITE" id="PS50110"/>
    </source>
</evidence>
<dbReference type="PROSITE" id="PS50005">
    <property type="entry name" value="TPR"/>
    <property type="match status" value="1"/>
</dbReference>
<keyword evidence="5" id="KW-1185">Reference proteome</keyword>
<dbReference type="Gene3D" id="1.25.40.10">
    <property type="entry name" value="Tetratricopeptide repeat domain"/>
    <property type="match status" value="2"/>
</dbReference>
<sequence length="536" mass="61725">MTSRRAFYKTKTVLVVDDSDQIRSYLKSMLLLIGFDDAILARDAEMALGHCRRMPFDFVLCDFHLGQGRDGYQLFEVLRSEQLLKPDCCFLVISAERQRQAVHGMVEFQPADYLLKPFSYAELERRISRAYHIRQALQLAYQAINRKNYEEAVQACDHIVDHKSQYAMHATRLKAELLIKLDRYDEAEHLYTWALTVREFGWARLGLAVTYGYQGRQDEAEALLQELSGIAETKTEALDWLTRLYISQNRPAEALTAVEQVARHSPKNYLRQHVLATLSTIDNQKQQAVQVYQRLLTASRYSMYDTADNMLNYARAMVEVAKDQQEKDRNDTFTRIDAFVTTIKKRFHPASFEHDRMVLDARILLLQGKTAKALELLQNSEELTLEKPLSPSGMLDRARAYYEAGNLPMCDHYMAALSTVAQDDDLYCSALNLMMQHEQVKHQQLRQQLMQQNAAGMDAFGSGQYSIAIEYFRKALETMPANVNIALNLLQAISMRERLTVDLRALAQHCVEVITEGRLPMEQEKRYQVILGHLDL</sequence>
<dbReference type="InterPro" id="IPR001789">
    <property type="entry name" value="Sig_transdc_resp-reg_receiver"/>
</dbReference>
<keyword evidence="2" id="KW-0802">TPR repeat</keyword>
<dbReference type="SUPFAM" id="SSF48452">
    <property type="entry name" value="TPR-like"/>
    <property type="match status" value="2"/>
</dbReference>
<gene>
    <name evidence="4" type="ORF">EOE67_06865</name>
</gene>
<dbReference type="SUPFAM" id="SSF52172">
    <property type="entry name" value="CheY-like"/>
    <property type="match status" value="1"/>
</dbReference>
<evidence type="ECO:0000313" key="5">
    <source>
        <dbReference type="Proteomes" id="UP000283077"/>
    </source>
</evidence>
<accession>A0A437R0R4</accession>
<dbReference type="RefSeq" id="WP_127698294.1">
    <property type="nucleotide sequence ID" value="NZ_SACS01000005.1"/>
</dbReference>